<organism evidence="1">
    <name type="scientific">hydrothermal vent metagenome</name>
    <dbReference type="NCBI Taxonomy" id="652676"/>
    <lineage>
        <taxon>unclassified sequences</taxon>
        <taxon>metagenomes</taxon>
        <taxon>ecological metagenomes</taxon>
    </lineage>
</organism>
<reference evidence="1" key="1">
    <citation type="submission" date="2016-10" db="EMBL/GenBank/DDBJ databases">
        <authorList>
            <person name="de Groot N.N."/>
        </authorList>
    </citation>
    <scope>NUCLEOTIDE SEQUENCE</scope>
</reference>
<name>A0A1W1DF48_9ZZZZ</name>
<sequence length="41" mass="4397">MQIAVSRSLASGATFAATYTDKDVTSTTDTQILELDLSVKF</sequence>
<protein>
    <submittedName>
        <fullName evidence="1">Uncharacterized protein</fullName>
    </submittedName>
</protein>
<dbReference type="AlphaFoldDB" id="A0A1W1DF48"/>
<accession>A0A1W1DF48</accession>
<proteinExistence type="predicted"/>
<evidence type="ECO:0000313" key="1">
    <source>
        <dbReference type="EMBL" id="SFV79861.1"/>
    </source>
</evidence>
<dbReference type="EMBL" id="FPHT01000025">
    <property type="protein sequence ID" value="SFV79861.1"/>
    <property type="molecule type" value="Genomic_DNA"/>
</dbReference>
<gene>
    <name evidence="1" type="ORF">MNB_SUP05-12-22</name>
</gene>